<dbReference type="PROSITE" id="PS51371">
    <property type="entry name" value="CBS"/>
    <property type="match status" value="2"/>
</dbReference>
<accession>A0A078MJD7</accession>
<dbReference type="PANTHER" id="PTHR43080:SF2">
    <property type="entry name" value="CBS DOMAIN-CONTAINING PROTEIN"/>
    <property type="match status" value="1"/>
</dbReference>
<reference evidence="5" key="1">
    <citation type="submission" date="2014-07" db="EMBL/GenBank/DDBJ databases">
        <authorList>
            <person name="Urmite Genomes Urmite Genomes"/>
        </authorList>
    </citation>
    <scope>NUCLEOTIDE SEQUENCE</scope>
    <source>
        <strain evidence="5">13S34_air</strain>
    </source>
</reference>
<dbReference type="InterPro" id="IPR051257">
    <property type="entry name" value="Diverse_CBS-Domain"/>
</dbReference>
<dbReference type="EMBL" id="LN483078">
    <property type="protein sequence ID" value="CEA05512.1"/>
    <property type="molecule type" value="Genomic_DNA"/>
</dbReference>
<dbReference type="Gene3D" id="3.10.580.10">
    <property type="entry name" value="CBS-domain"/>
    <property type="match status" value="1"/>
</dbReference>
<dbReference type="Pfam" id="PF00571">
    <property type="entry name" value="CBS"/>
    <property type="match status" value="2"/>
</dbReference>
<protein>
    <submittedName>
        <fullName evidence="5">Inosine 5'-monophosphate dehydrogenase</fullName>
    </submittedName>
</protein>
<dbReference type="SUPFAM" id="SSF54631">
    <property type="entry name" value="CBS-domain pair"/>
    <property type="match status" value="1"/>
</dbReference>
<dbReference type="InterPro" id="IPR000644">
    <property type="entry name" value="CBS_dom"/>
</dbReference>
<feature type="domain" description="CBS" evidence="3">
    <location>
        <begin position="78"/>
        <end position="136"/>
    </location>
</feature>
<dbReference type="InterPro" id="IPR046342">
    <property type="entry name" value="CBS_dom_sf"/>
</dbReference>
<dbReference type="SMART" id="SM00116">
    <property type="entry name" value="CBS"/>
    <property type="match status" value="2"/>
</dbReference>
<sequence>MLVEQIMNATPHTLTKDSTIRDAMTLMREQKIRHIPIITTNREVIGVVTQRDLKEALPSSLEPDEREHLLDVAVERFMIKNPIMAHPLDTVEDLALTFYDTKVGCLPVISNGELVGIVTTTDLLYTYVELTGAHQPGSKIEIRIEDVPGTLAGITQIMANTNTNVQSVLVYPDELSENHRVLSIRVQTVNPIELIEALLKEGYDVLGPRYPGVEF</sequence>
<evidence type="ECO:0000259" key="3">
    <source>
        <dbReference type="PROSITE" id="PS51371"/>
    </source>
</evidence>
<dbReference type="InterPro" id="IPR002912">
    <property type="entry name" value="ACT_dom"/>
</dbReference>
<dbReference type="PATRIC" id="fig|1461583.4.peg.2413"/>
<feature type="domain" description="CBS" evidence="3">
    <location>
        <begin position="7"/>
        <end position="65"/>
    </location>
</feature>
<keyword evidence="1 2" id="KW-0129">CBS domain</keyword>
<dbReference type="HOGENOM" id="CLU_040681_6_0_9"/>
<dbReference type="Pfam" id="PF01842">
    <property type="entry name" value="ACT"/>
    <property type="match status" value="1"/>
</dbReference>
<evidence type="ECO:0000313" key="5">
    <source>
        <dbReference type="EMBL" id="CEA05512.1"/>
    </source>
</evidence>
<dbReference type="PROSITE" id="PS51671">
    <property type="entry name" value="ACT"/>
    <property type="match status" value="1"/>
</dbReference>
<evidence type="ECO:0000259" key="4">
    <source>
        <dbReference type="PROSITE" id="PS51671"/>
    </source>
</evidence>
<name>A0A078MJD7_9BACL</name>
<proteinExistence type="predicted"/>
<dbReference type="InterPro" id="IPR045865">
    <property type="entry name" value="ACT-like_dom_sf"/>
</dbReference>
<evidence type="ECO:0000256" key="1">
    <source>
        <dbReference type="ARBA" id="ARBA00023122"/>
    </source>
</evidence>
<organism evidence="5">
    <name type="scientific">Metalysinibacillus saudimassiliensis</name>
    <dbReference type="NCBI Taxonomy" id="1461583"/>
    <lineage>
        <taxon>Bacteria</taxon>
        <taxon>Bacillati</taxon>
        <taxon>Bacillota</taxon>
        <taxon>Bacilli</taxon>
        <taxon>Bacillales</taxon>
        <taxon>Caryophanaceae</taxon>
        <taxon>Metalysinibacillus</taxon>
    </lineage>
</organism>
<dbReference type="AlphaFoldDB" id="A0A078MJD7"/>
<dbReference type="CDD" id="cd04584">
    <property type="entry name" value="CBS_pair_AcuB_like"/>
    <property type="match status" value="1"/>
</dbReference>
<dbReference type="SUPFAM" id="SSF55021">
    <property type="entry name" value="ACT-like"/>
    <property type="match status" value="1"/>
</dbReference>
<dbReference type="PANTHER" id="PTHR43080">
    <property type="entry name" value="CBS DOMAIN-CONTAINING PROTEIN CBSX3, MITOCHONDRIAL"/>
    <property type="match status" value="1"/>
</dbReference>
<feature type="domain" description="ACT" evidence="4">
    <location>
        <begin position="139"/>
        <end position="213"/>
    </location>
</feature>
<evidence type="ECO:0000256" key="2">
    <source>
        <dbReference type="PROSITE-ProRule" id="PRU00703"/>
    </source>
</evidence>
<gene>
    <name evidence="5" type="ORF">BN1050_02497</name>
</gene>